<organism evidence="2 3">
    <name type="scientific">Branchiostoma belcheri</name>
    <name type="common">Amphioxus</name>
    <dbReference type="NCBI Taxonomy" id="7741"/>
    <lineage>
        <taxon>Eukaryota</taxon>
        <taxon>Metazoa</taxon>
        <taxon>Chordata</taxon>
        <taxon>Cephalochordata</taxon>
        <taxon>Leptocardii</taxon>
        <taxon>Amphioxiformes</taxon>
        <taxon>Branchiostomatidae</taxon>
        <taxon>Branchiostoma</taxon>
    </lineage>
</organism>
<reference evidence="3" key="1">
    <citation type="submission" date="2025-08" db="UniProtKB">
        <authorList>
            <consortium name="RefSeq"/>
        </authorList>
    </citation>
    <scope>IDENTIFICATION</scope>
    <source>
        <tissue evidence="3">Gonad</tissue>
    </source>
</reference>
<dbReference type="AlphaFoldDB" id="A0A6P4ZBZ9"/>
<protein>
    <submittedName>
        <fullName evidence="3">Uncharacterized protein LOC109473176</fullName>
    </submittedName>
</protein>
<dbReference type="GeneID" id="109473176"/>
<sequence length="184" mass="20781">MRRCDSSSSLAVGVVTQHPHSQSESAPRHDVILPAGWMKRKPRTRKTEVRAALDRYGVEDSGHRHLHKAVDMVLKTFPHLPFGRVREEVKVVLKNRRYEKRTRKARKAPPTTASSALRVTVTRPNGTLLASAEERSRQGEAVTLHVQELTEEGRQHPAFAQLDSVPGDITIDMSIFLIRIEKVQ</sequence>
<evidence type="ECO:0000313" key="3">
    <source>
        <dbReference type="RefSeq" id="XP_019628622.1"/>
    </source>
</evidence>
<dbReference type="OrthoDB" id="10326993at2759"/>
<dbReference type="Proteomes" id="UP000515135">
    <property type="component" value="Unplaced"/>
</dbReference>
<feature type="compositionally biased region" description="Polar residues" evidence="1">
    <location>
        <begin position="1"/>
        <end position="10"/>
    </location>
</feature>
<dbReference type="RefSeq" id="XP_019628622.1">
    <property type="nucleotide sequence ID" value="XM_019773063.1"/>
</dbReference>
<keyword evidence="2" id="KW-1185">Reference proteome</keyword>
<accession>A0A6P4ZBZ9</accession>
<feature type="region of interest" description="Disordered" evidence="1">
    <location>
        <begin position="1"/>
        <end position="29"/>
    </location>
</feature>
<evidence type="ECO:0000256" key="1">
    <source>
        <dbReference type="SAM" id="MobiDB-lite"/>
    </source>
</evidence>
<name>A0A6P4ZBZ9_BRABE</name>
<evidence type="ECO:0000313" key="2">
    <source>
        <dbReference type="Proteomes" id="UP000515135"/>
    </source>
</evidence>
<dbReference type="KEGG" id="bbel:109473176"/>
<gene>
    <name evidence="3" type="primary">LOC109473176</name>
</gene>
<proteinExistence type="predicted"/>